<dbReference type="GO" id="GO:0000145">
    <property type="term" value="C:exocyst"/>
    <property type="evidence" value="ECO:0007669"/>
    <property type="project" value="InterPro"/>
</dbReference>
<dbReference type="InterPro" id="IPR010326">
    <property type="entry name" value="EXOC3/Sec6"/>
</dbReference>
<evidence type="ECO:0000313" key="5">
    <source>
        <dbReference type="Proteomes" id="UP000239899"/>
    </source>
</evidence>
<proteinExistence type="inferred from homology"/>
<evidence type="ECO:0000256" key="1">
    <source>
        <dbReference type="ARBA" id="ARBA00009447"/>
    </source>
</evidence>
<evidence type="ECO:0000256" key="2">
    <source>
        <dbReference type="ARBA" id="ARBA00022448"/>
    </source>
</evidence>
<dbReference type="Gene3D" id="1.10.357.70">
    <property type="entry name" value="Exocyst complex component Sec6, C-terminal domain"/>
    <property type="match status" value="1"/>
</dbReference>
<dbReference type="InterPro" id="IPR042532">
    <property type="entry name" value="EXOC3/Sec6_C"/>
</dbReference>
<dbReference type="OrthoDB" id="190098at2759"/>
<dbReference type="PANTHER" id="PTHR21292">
    <property type="entry name" value="EXOCYST COMPLEX COMPONENT SEC6-RELATED"/>
    <property type="match status" value="1"/>
</dbReference>
<dbReference type="Pfam" id="PF06046">
    <property type="entry name" value="Sec6"/>
    <property type="match status" value="1"/>
</dbReference>
<dbReference type="GO" id="GO:0051601">
    <property type="term" value="P:exocyst localization"/>
    <property type="evidence" value="ECO:0007669"/>
    <property type="project" value="TreeGrafter"/>
</dbReference>
<comment type="caution">
    <text evidence="4">The sequence shown here is derived from an EMBL/GenBank/DDBJ whole genome shotgun (WGS) entry which is preliminary data.</text>
</comment>
<gene>
    <name evidence="4" type="ORF">C2E21_5705</name>
</gene>
<comment type="similarity">
    <text evidence="1">Belongs to the SEC6 family.</text>
</comment>
<keyword evidence="2" id="KW-0813">Transport</keyword>
<keyword evidence="5" id="KW-1185">Reference proteome</keyword>
<dbReference type="Gene3D" id="1.10.357.50">
    <property type="match status" value="1"/>
</dbReference>
<dbReference type="PANTHER" id="PTHR21292:SF1">
    <property type="entry name" value="EXOCYST COMPLEX COMPONENT 3"/>
    <property type="match status" value="1"/>
</dbReference>
<keyword evidence="3" id="KW-0268">Exocytosis</keyword>
<evidence type="ECO:0000256" key="3">
    <source>
        <dbReference type="ARBA" id="ARBA00022483"/>
    </source>
</evidence>
<dbReference type="AlphaFoldDB" id="A0A2P6TN43"/>
<organism evidence="4 5">
    <name type="scientific">Chlorella sorokiniana</name>
    <name type="common">Freshwater green alga</name>
    <dbReference type="NCBI Taxonomy" id="3076"/>
    <lineage>
        <taxon>Eukaryota</taxon>
        <taxon>Viridiplantae</taxon>
        <taxon>Chlorophyta</taxon>
        <taxon>core chlorophytes</taxon>
        <taxon>Trebouxiophyceae</taxon>
        <taxon>Chlorellales</taxon>
        <taxon>Chlorellaceae</taxon>
        <taxon>Chlorella clade</taxon>
        <taxon>Chlorella</taxon>
    </lineage>
</organism>
<accession>A0A2P6TN43</accession>
<dbReference type="STRING" id="3076.A0A2P6TN43"/>
<name>A0A2P6TN43_CHLSO</name>
<dbReference type="Proteomes" id="UP000239899">
    <property type="component" value="Unassembled WGS sequence"/>
</dbReference>
<dbReference type="GO" id="GO:0000149">
    <property type="term" value="F:SNARE binding"/>
    <property type="evidence" value="ECO:0007669"/>
    <property type="project" value="TreeGrafter"/>
</dbReference>
<dbReference type="EMBL" id="LHPG02000011">
    <property type="protein sequence ID" value="PRW45735.1"/>
    <property type="molecule type" value="Genomic_DNA"/>
</dbReference>
<evidence type="ECO:0000313" key="4">
    <source>
        <dbReference type="EMBL" id="PRW45735.1"/>
    </source>
</evidence>
<dbReference type="GO" id="GO:0006887">
    <property type="term" value="P:exocytosis"/>
    <property type="evidence" value="ECO:0007669"/>
    <property type="project" value="UniProtKB-KW"/>
</dbReference>
<reference evidence="4 5" key="1">
    <citation type="journal article" date="2018" name="Plant J.">
        <title>Genome sequences of Chlorella sorokiniana UTEX 1602 and Micractinium conductrix SAG 241.80: implications to maltose excretion by a green alga.</title>
        <authorList>
            <person name="Arriola M.B."/>
            <person name="Velmurugan N."/>
            <person name="Zhang Y."/>
            <person name="Plunkett M.H."/>
            <person name="Hondzo H."/>
            <person name="Barney B.M."/>
        </authorList>
    </citation>
    <scope>NUCLEOTIDE SEQUENCE [LARGE SCALE GENOMIC DNA]</scope>
    <source>
        <strain evidence="5">UTEX 1602</strain>
    </source>
</reference>
<sequence length="781" mass="84574">MSASASVVEQAQAARAAAVAEVQRLLATADDLKRLAALREDVAAKQQANKAQLSAAVASQVEATKAGLDSLARAHQALVGMRANFGDIARLCAECQSLIDCHDKIAVLSEVHYNLRKTLQDVENIAALPVEAAQAEDMLREGANLLQVYEMLACLEGTSMKAQQALESGTNVNLAEATNLNAYFQKVKVTMGKFEERLWSIIRNFVAVSQEDPGLLVTALQVVELQELVDAQLVAAGQGASPLRKAWRRRCLSQIAMSIQDRFAPLLQQCSQLIAAGENTDKRVSEILAEADEFVDQLAPIYDHVSPCFPPDYRIFGVVCTEHHRQLSSMIDFIGLCADNLANADILKVMQWINGYQEVLAEFGVDEQEVLFPSGPQSGVSLLIGKYVQRTAGTLASWLLNIVEGDFKYEPKASAEGRMWTPGAVDFFRILNEQVAVVASVNRDVMLLRVGQSAVQTMRDFQAAQRRHISDGLPLEQLCAVINNNLRCYDESLEFAESLEERFADHVKGSLDVEDACRGFLDLAKEGAAACVAVVFSDPAFADLFQRLYTSDDWRSGSLTASVLATLEDFLQDFERMVEPSFYRRLAEGLLEECVAHYVAAMLCNLRGVTEADVAAARRDDARIRQFFAAYTKPEKVARECQALTDACEFLVADSVEAFVLSYTALLTSAPGVTPTLLANLVNARAASDRNMTKQDAREVLEHCREVYASRQARSNGDDASSASAAQAAAAAVATAAAAKGGRAPTAREVAFRAAVNACRKRGGAALASPSKPAASSATPA</sequence>
<protein>
    <submittedName>
        <fullName evidence="4">Exocyst complex component Sec6</fullName>
    </submittedName>
</protein>